<keyword evidence="3" id="KW-1185">Reference proteome</keyword>
<dbReference type="InterPro" id="IPR002156">
    <property type="entry name" value="RNaseH_domain"/>
</dbReference>
<reference evidence="2 3" key="1">
    <citation type="journal article" date="2024" name="G3 (Bethesda)">
        <title>Genome assembly of Hibiscus sabdariffa L. provides insights into metabolisms of medicinal natural products.</title>
        <authorList>
            <person name="Kim T."/>
        </authorList>
    </citation>
    <scope>NUCLEOTIDE SEQUENCE [LARGE SCALE GENOMIC DNA]</scope>
    <source>
        <strain evidence="2">TK-2024</strain>
        <tissue evidence="2">Old leaves</tissue>
    </source>
</reference>
<dbReference type="InterPro" id="IPR012337">
    <property type="entry name" value="RNaseH-like_sf"/>
</dbReference>
<dbReference type="EMBL" id="JBBPBN010000054">
    <property type="protein sequence ID" value="KAK8990388.1"/>
    <property type="molecule type" value="Genomic_DNA"/>
</dbReference>
<dbReference type="InterPro" id="IPR053151">
    <property type="entry name" value="RNase_H-like"/>
</dbReference>
<dbReference type="PANTHER" id="PTHR47723">
    <property type="entry name" value="OS05G0353850 PROTEIN"/>
    <property type="match status" value="1"/>
</dbReference>
<organism evidence="2 3">
    <name type="scientific">Hibiscus sabdariffa</name>
    <name type="common">roselle</name>
    <dbReference type="NCBI Taxonomy" id="183260"/>
    <lineage>
        <taxon>Eukaryota</taxon>
        <taxon>Viridiplantae</taxon>
        <taxon>Streptophyta</taxon>
        <taxon>Embryophyta</taxon>
        <taxon>Tracheophyta</taxon>
        <taxon>Spermatophyta</taxon>
        <taxon>Magnoliopsida</taxon>
        <taxon>eudicotyledons</taxon>
        <taxon>Gunneridae</taxon>
        <taxon>Pentapetalae</taxon>
        <taxon>rosids</taxon>
        <taxon>malvids</taxon>
        <taxon>Malvales</taxon>
        <taxon>Malvaceae</taxon>
        <taxon>Malvoideae</taxon>
        <taxon>Hibiscus</taxon>
    </lineage>
</organism>
<evidence type="ECO:0000313" key="3">
    <source>
        <dbReference type="Proteomes" id="UP001396334"/>
    </source>
</evidence>
<sequence>MTQRGDFAQDRTDWDLMFSAILWNIWRQRNDRVFNNVTDEWGSIITRSKWLAATSAAAAVAPCNQSSILSGSIAVGNLVVHWNPPTDGWLKLNTDVARSPIDGRASCEGVLRDHEGNWIQGFTKFIGRCSVVETELWGIATGMELAWLFGCWNLIVESDSADALRMLQRRSPKNGPFTITNHLFQLCNKDWRTEFSKVARRNNGVADGLAKLASDASFDVNIFYEPSTGMEAN</sequence>
<dbReference type="PANTHER" id="PTHR47723:SF19">
    <property type="entry name" value="POLYNUCLEOTIDYL TRANSFERASE, RIBONUCLEASE H-LIKE SUPERFAMILY PROTEIN"/>
    <property type="match status" value="1"/>
</dbReference>
<gene>
    <name evidence="2" type="ORF">V6N11_009090</name>
</gene>
<accession>A0ABR2PPL8</accession>
<dbReference type="Gene3D" id="3.30.420.10">
    <property type="entry name" value="Ribonuclease H-like superfamily/Ribonuclease H"/>
    <property type="match status" value="1"/>
</dbReference>
<evidence type="ECO:0000259" key="1">
    <source>
        <dbReference type="Pfam" id="PF13456"/>
    </source>
</evidence>
<comment type="caution">
    <text evidence="2">The sequence shown here is derived from an EMBL/GenBank/DDBJ whole genome shotgun (WGS) entry which is preliminary data.</text>
</comment>
<feature type="domain" description="RNase H type-1" evidence="1">
    <location>
        <begin position="93"/>
        <end position="213"/>
    </location>
</feature>
<dbReference type="Pfam" id="PF13456">
    <property type="entry name" value="RVT_3"/>
    <property type="match status" value="1"/>
</dbReference>
<evidence type="ECO:0000313" key="2">
    <source>
        <dbReference type="EMBL" id="KAK8990388.1"/>
    </source>
</evidence>
<dbReference type="Proteomes" id="UP001396334">
    <property type="component" value="Unassembled WGS sequence"/>
</dbReference>
<proteinExistence type="predicted"/>
<protein>
    <recommendedName>
        <fullName evidence="1">RNase H type-1 domain-containing protein</fullName>
    </recommendedName>
</protein>
<dbReference type="InterPro" id="IPR044730">
    <property type="entry name" value="RNase_H-like_dom_plant"/>
</dbReference>
<dbReference type="SUPFAM" id="SSF53098">
    <property type="entry name" value="Ribonuclease H-like"/>
    <property type="match status" value="1"/>
</dbReference>
<name>A0ABR2PPL8_9ROSI</name>
<dbReference type="InterPro" id="IPR036397">
    <property type="entry name" value="RNaseH_sf"/>
</dbReference>
<dbReference type="CDD" id="cd06222">
    <property type="entry name" value="RNase_H_like"/>
    <property type="match status" value="1"/>
</dbReference>